<comment type="similarity">
    <text evidence="1">Belongs to the class IV-like SAM-binding methyltransferase superfamily. RNA methyltransferase TrmH family.</text>
</comment>
<dbReference type="PIRSF" id="PIRSF004808">
    <property type="entry name" value="LasT"/>
    <property type="match status" value="1"/>
</dbReference>
<dbReference type="GO" id="GO:0160206">
    <property type="term" value="F:tRNA (cytidine(32)/uridine(32)-2'-O)-methyltransferase activity"/>
    <property type="evidence" value="ECO:0007669"/>
    <property type="project" value="UniProtKB-EC"/>
</dbReference>
<dbReference type="GO" id="GO:0003723">
    <property type="term" value="F:RNA binding"/>
    <property type="evidence" value="ECO:0007669"/>
    <property type="project" value="InterPro"/>
</dbReference>
<feature type="domain" description="tRNA/rRNA methyltransferase SpoU type" evidence="6">
    <location>
        <begin position="21"/>
        <end position="169"/>
    </location>
</feature>
<dbReference type="Proteomes" id="UP000189177">
    <property type="component" value="Unassembled WGS sequence"/>
</dbReference>
<dbReference type="GO" id="GO:0002128">
    <property type="term" value="P:tRNA nucleoside ribose methylation"/>
    <property type="evidence" value="ECO:0007669"/>
    <property type="project" value="TreeGrafter"/>
</dbReference>
<dbReference type="FunFam" id="3.40.1280.10:FF:000006">
    <property type="entry name" value="Uncharacterized tRNA/rRNA methyltransferase HI_0380"/>
    <property type="match status" value="1"/>
</dbReference>
<dbReference type="GO" id="GO:0005829">
    <property type="term" value="C:cytosol"/>
    <property type="evidence" value="ECO:0007669"/>
    <property type="project" value="TreeGrafter"/>
</dbReference>
<dbReference type="InterPro" id="IPR029028">
    <property type="entry name" value="Alpha/beta_knot_MTases"/>
</dbReference>
<protein>
    <recommendedName>
        <fullName evidence="5">tRNA (cytidine/uridine-2'-O-)-methyltransferase TrmJ</fullName>
        <ecNumber evidence="5">2.1.1.200</ecNumber>
    </recommendedName>
    <alternativeName>
        <fullName evidence="5">tRNA (cytidine(32)/uridine(32)-2'-O)-methyltransferase</fullName>
    </alternativeName>
    <alternativeName>
        <fullName evidence="5">tRNA Cm32/Um32 methyltransferase</fullName>
    </alternativeName>
</protein>
<name>A0A1V2ZZP3_9GAMM</name>
<evidence type="ECO:0000256" key="2">
    <source>
        <dbReference type="ARBA" id="ARBA00022603"/>
    </source>
</evidence>
<gene>
    <name evidence="5" type="primary">trmJ</name>
    <name evidence="7" type="ORF">B1A74_04660</name>
</gene>
<dbReference type="EC" id="2.1.1.200" evidence="5"/>
<evidence type="ECO:0000256" key="4">
    <source>
        <dbReference type="ARBA" id="ARBA00022691"/>
    </source>
</evidence>
<sequence>MESRTDEHRPIDPGPGAAARVRVVLVGTTHPGNIGSAARAMKAMGMRDLALVAPERFPHADATALASGADDVLAGATVVDTLTEAVADCHQVVGTSARTRTHSVPVLEPDGAASRVLGGAGEGPVALVFGREHSGLTNEELDHCHAFVRIPTDPDFSSLNLAGSVQIMTWAVRRAALADVGESGAVVRQASAAERDPAATHAELEGLFEHYEKTLEAIDVLDPENPRHTMRRLRHLYLRAEPTASEVRLLRGILTHTLRGR</sequence>
<comment type="function">
    <text evidence="5">Catalyzes the formation of 2'O-methylated cytidine (Cm32) or 2'O-methylated uridine (Um32) at position 32 in tRNA.</text>
</comment>
<dbReference type="InterPro" id="IPR029026">
    <property type="entry name" value="tRNA_m1G_MTases_N"/>
</dbReference>
<proteinExistence type="inferred from homology"/>
<dbReference type="STRING" id="252474.B1A74_04660"/>
<evidence type="ECO:0000256" key="1">
    <source>
        <dbReference type="ARBA" id="ARBA00007228"/>
    </source>
</evidence>
<dbReference type="InterPro" id="IPR004384">
    <property type="entry name" value="RNA_MeTrfase_TrmJ/LasT"/>
</dbReference>
<dbReference type="RefSeq" id="WP_077243911.1">
    <property type="nucleotide sequence ID" value="NZ_MUZR01000013.1"/>
</dbReference>
<dbReference type="EMBL" id="MUZR01000013">
    <property type="protein sequence ID" value="OOC10578.1"/>
    <property type="molecule type" value="Genomic_DNA"/>
</dbReference>
<dbReference type="Gene3D" id="3.40.1280.10">
    <property type="match status" value="1"/>
</dbReference>
<dbReference type="PANTHER" id="PTHR42786">
    <property type="entry name" value="TRNA/RRNA METHYLTRANSFERASE"/>
    <property type="match status" value="1"/>
</dbReference>
<dbReference type="CDD" id="cd18093">
    <property type="entry name" value="SpoU-like_TrmJ"/>
    <property type="match status" value="1"/>
</dbReference>
<keyword evidence="5" id="KW-0963">Cytoplasm</keyword>
<keyword evidence="5" id="KW-0819">tRNA processing</keyword>
<keyword evidence="8" id="KW-1185">Reference proteome</keyword>
<evidence type="ECO:0000313" key="8">
    <source>
        <dbReference type="Proteomes" id="UP000189177"/>
    </source>
</evidence>
<evidence type="ECO:0000256" key="3">
    <source>
        <dbReference type="ARBA" id="ARBA00022679"/>
    </source>
</evidence>
<evidence type="ECO:0000259" key="6">
    <source>
        <dbReference type="Pfam" id="PF00588"/>
    </source>
</evidence>
<reference evidence="7 8" key="1">
    <citation type="submission" date="2017-02" db="EMBL/GenBank/DDBJ databases">
        <title>Genomic diversity within the haloalkaliphilic genus Thioalkalivibrio.</title>
        <authorList>
            <person name="Ahn A.-C."/>
            <person name="Meier-Kolthoff J."/>
            <person name="Overmars L."/>
            <person name="Richter M."/>
            <person name="Woyke T."/>
            <person name="Sorokin D.Y."/>
            <person name="Muyzer G."/>
        </authorList>
    </citation>
    <scope>NUCLEOTIDE SEQUENCE [LARGE SCALE GENOMIC DNA]</scope>
    <source>
        <strain evidence="7 8">HL17</strain>
    </source>
</reference>
<dbReference type="GO" id="GO:0106339">
    <property type="term" value="F:tRNA (cytidine(32)-2'-O)-methyltransferase activity"/>
    <property type="evidence" value="ECO:0007669"/>
    <property type="project" value="RHEA"/>
</dbReference>
<accession>A0A1V2ZZP3</accession>
<dbReference type="AlphaFoldDB" id="A0A1V2ZZP3"/>
<comment type="catalytic activity">
    <reaction evidence="5">
        <text>uridine(32) in tRNA + S-adenosyl-L-methionine = 2'-O-methyluridine(32) in tRNA + S-adenosyl-L-homocysteine + H(+)</text>
        <dbReference type="Rhea" id="RHEA:42936"/>
        <dbReference type="Rhea" id="RHEA-COMP:10107"/>
        <dbReference type="Rhea" id="RHEA-COMP:10290"/>
        <dbReference type="ChEBI" id="CHEBI:15378"/>
        <dbReference type="ChEBI" id="CHEBI:57856"/>
        <dbReference type="ChEBI" id="CHEBI:59789"/>
        <dbReference type="ChEBI" id="CHEBI:65315"/>
        <dbReference type="ChEBI" id="CHEBI:74478"/>
        <dbReference type="EC" id="2.1.1.200"/>
    </reaction>
</comment>
<dbReference type="NCBIfam" id="TIGR00050">
    <property type="entry name" value="rRNA_methyl_1"/>
    <property type="match status" value="1"/>
</dbReference>
<keyword evidence="4 5" id="KW-0949">S-adenosyl-L-methionine</keyword>
<dbReference type="Gene3D" id="1.10.8.590">
    <property type="match status" value="1"/>
</dbReference>
<dbReference type="Pfam" id="PF00588">
    <property type="entry name" value="SpoU_methylase"/>
    <property type="match status" value="1"/>
</dbReference>
<comment type="subcellular location">
    <subcellularLocation>
        <location evidence="5">Cytoplasm</location>
    </subcellularLocation>
</comment>
<comment type="caution">
    <text evidence="7">The sequence shown here is derived from an EMBL/GenBank/DDBJ whole genome shotgun (WGS) entry which is preliminary data.</text>
</comment>
<keyword evidence="3 7" id="KW-0808">Transferase</keyword>
<organism evidence="7 8">
    <name type="scientific">Thioalkalivibrio halophilus</name>
    <dbReference type="NCBI Taxonomy" id="252474"/>
    <lineage>
        <taxon>Bacteria</taxon>
        <taxon>Pseudomonadati</taxon>
        <taxon>Pseudomonadota</taxon>
        <taxon>Gammaproteobacteria</taxon>
        <taxon>Chromatiales</taxon>
        <taxon>Ectothiorhodospiraceae</taxon>
        <taxon>Thioalkalivibrio</taxon>
    </lineage>
</organism>
<evidence type="ECO:0000313" key="7">
    <source>
        <dbReference type="EMBL" id="OOC10578.1"/>
    </source>
</evidence>
<dbReference type="OrthoDB" id="9806346at2"/>
<comment type="catalytic activity">
    <reaction evidence="5">
        <text>cytidine(32) in tRNA + S-adenosyl-L-methionine = 2'-O-methylcytidine(32) in tRNA + S-adenosyl-L-homocysteine + H(+)</text>
        <dbReference type="Rhea" id="RHEA:42932"/>
        <dbReference type="Rhea" id="RHEA-COMP:10288"/>
        <dbReference type="Rhea" id="RHEA-COMP:10289"/>
        <dbReference type="ChEBI" id="CHEBI:15378"/>
        <dbReference type="ChEBI" id="CHEBI:57856"/>
        <dbReference type="ChEBI" id="CHEBI:59789"/>
        <dbReference type="ChEBI" id="CHEBI:74495"/>
        <dbReference type="ChEBI" id="CHEBI:82748"/>
        <dbReference type="EC" id="2.1.1.200"/>
    </reaction>
</comment>
<dbReference type="SUPFAM" id="SSF75217">
    <property type="entry name" value="alpha/beta knot"/>
    <property type="match status" value="1"/>
</dbReference>
<dbReference type="InterPro" id="IPR001537">
    <property type="entry name" value="SpoU_MeTrfase"/>
</dbReference>
<comment type="subunit">
    <text evidence="5">Homodimer.</text>
</comment>
<keyword evidence="2 5" id="KW-0489">Methyltransferase</keyword>
<evidence type="ECO:0000256" key="5">
    <source>
        <dbReference type="RuleBase" id="RU362024"/>
    </source>
</evidence>
<dbReference type="PANTHER" id="PTHR42786:SF2">
    <property type="entry name" value="TRNA (CYTIDINE_URIDINE-2'-O-)-METHYLTRANSFERASE TRMJ"/>
    <property type="match status" value="1"/>
</dbReference>